<comment type="caution">
    <text evidence="1">The sequence shown here is derived from an EMBL/GenBank/DDBJ whole genome shotgun (WGS) entry which is preliminary data.</text>
</comment>
<reference evidence="1 2" key="1">
    <citation type="journal article" date="2020" name="G3 (Bethesda)">
        <title>Whole Genome Sequencing and Comparative Genomics of Two Nematicidal Bacillus Strains Reveals a Wide Range of Possible Virulence Factors.</title>
        <authorList>
            <person name="Susic N."/>
            <person name="Janezic S."/>
            <person name="Rupnik M."/>
            <person name="Geric Stare B."/>
        </authorList>
    </citation>
    <scope>NUCLEOTIDE SEQUENCE [LARGE SCALE GENOMIC DNA]</scope>
    <source>
        <strain evidence="1 2">I-1582</strain>
    </source>
</reference>
<dbReference type="AlphaFoldDB" id="A0A800MU09"/>
<name>A0A800MU09_CYTFI</name>
<dbReference type="OrthoDB" id="2952459at2"/>
<sequence length="120" mass="14223">MRGTAYPIIADKIKTKYENFKWNQHEPDMDIFTDINKVKTYCGNFGDSVEETACWLDTFNWSVMKQTKLSEEIYQFISHRSGIVRKSIDNEVENFHLNWEALDPIKDTVLEQFKKGVIFY</sequence>
<dbReference type="RefSeq" id="WP_159345989.1">
    <property type="nucleotide sequence ID" value="NZ_JBALOT010000066.1"/>
</dbReference>
<dbReference type="Proteomes" id="UP000465778">
    <property type="component" value="Unassembled WGS sequence"/>
</dbReference>
<gene>
    <name evidence="1" type="ORF">KIS1582_3711</name>
</gene>
<protein>
    <submittedName>
        <fullName evidence="1">Uncharacterized protein</fullName>
    </submittedName>
</protein>
<evidence type="ECO:0000313" key="2">
    <source>
        <dbReference type="Proteomes" id="UP000465778"/>
    </source>
</evidence>
<proteinExistence type="predicted"/>
<evidence type="ECO:0000313" key="1">
    <source>
        <dbReference type="EMBL" id="KAF0822494.1"/>
    </source>
</evidence>
<organism evidence="1 2">
    <name type="scientific">Cytobacillus firmus</name>
    <name type="common">Bacillus firmus</name>
    <dbReference type="NCBI Taxonomy" id="1399"/>
    <lineage>
        <taxon>Bacteria</taxon>
        <taxon>Bacillati</taxon>
        <taxon>Bacillota</taxon>
        <taxon>Bacilli</taxon>
        <taxon>Bacillales</taxon>
        <taxon>Bacillaceae</taxon>
        <taxon>Cytobacillus</taxon>
    </lineage>
</organism>
<dbReference type="EMBL" id="VDEM01000055">
    <property type="protein sequence ID" value="KAF0822494.1"/>
    <property type="molecule type" value="Genomic_DNA"/>
</dbReference>
<accession>A0A800MU09</accession>